<dbReference type="EMBL" id="JAGQDC010000001">
    <property type="protein sequence ID" value="MCL1027508.1"/>
    <property type="molecule type" value="Genomic_DNA"/>
</dbReference>
<keyword evidence="2" id="KW-1185">Reference proteome</keyword>
<evidence type="ECO:0000313" key="2">
    <source>
        <dbReference type="Proteomes" id="UP001165275"/>
    </source>
</evidence>
<dbReference type="InterPro" id="IPR013783">
    <property type="entry name" value="Ig-like_fold"/>
</dbReference>
<accession>A0ABT0K7J4</accession>
<name>A0ABT0K7J4_9GAMM</name>
<dbReference type="SUPFAM" id="SSF49354">
    <property type="entry name" value="PapD-like"/>
    <property type="match status" value="1"/>
</dbReference>
<reference evidence="1" key="1">
    <citation type="submission" date="2021-04" db="EMBL/GenBank/DDBJ databases">
        <title>Genome sequence of Serratia sp. arafor3.</title>
        <authorList>
            <person name="Besaury L."/>
        </authorList>
    </citation>
    <scope>NUCLEOTIDE SEQUENCE</scope>
    <source>
        <strain evidence="1">Arafor3</strain>
    </source>
</reference>
<dbReference type="Gene3D" id="2.60.40.10">
    <property type="entry name" value="Immunoglobulins"/>
    <property type="match status" value="1"/>
</dbReference>
<dbReference type="InterPro" id="IPR008962">
    <property type="entry name" value="PapD-like_sf"/>
</dbReference>
<proteinExistence type="predicted"/>
<protein>
    <submittedName>
        <fullName evidence="1">Fimbria/pilus periplasmic chaperone</fullName>
    </submittedName>
</protein>
<dbReference type="Proteomes" id="UP001165275">
    <property type="component" value="Unassembled WGS sequence"/>
</dbReference>
<sequence>MMIRLGWWLAGLMLAFPAQAIYLPSGVFTLESDHSFFSRQFVNNTKETNLYVIDAYRIAKPGVDEQPQPLEQGELLYTPLRKILEPGSLEYFKIFYRGPEDDRERYYRVAIQEIPANAMEMQGEGKTPLVSPIVALDTILVIRPRKMRFTYHYDPQAGVLNNTGNTYFRVMIHQGCDGQDDTAKVFNLLPGESYRGADLRGQNRKFIVGFNKYLRLGEQCFVQGPE</sequence>
<dbReference type="RefSeq" id="WP_248943875.1">
    <property type="nucleotide sequence ID" value="NZ_CBCSGY010000027.1"/>
</dbReference>
<comment type="caution">
    <text evidence="1">The sequence shown here is derived from an EMBL/GenBank/DDBJ whole genome shotgun (WGS) entry which is preliminary data.</text>
</comment>
<gene>
    <name evidence="1" type="ORF">KAJ71_00400</name>
</gene>
<evidence type="ECO:0000313" key="1">
    <source>
        <dbReference type="EMBL" id="MCL1027508.1"/>
    </source>
</evidence>
<organism evidence="1 2">
    <name type="scientific">Serratia silvae</name>
    <dbReference type="NCBI Taxonomy" id="2824122"/>
    <lineage>
        <taxon>Bacteria</taxon>
        <taxon>Pseudomonadati</taxon>
        <taxon>Pseudomonadota</taxon>
        <taxon>Gammaproteobacteria</taxon>
        <taxon>Enterobacterales</taxon>
        <taxon>Yersiniaceae</taxon>
        <taxon>Serratia</taxon>
    </lineage>
</organism>